<organism evidence="1">
    <name type="scientific">uncultured marine thaumarchaeote KM3_110_B01</name>
    <dbReference type="NCBI Taxonomy" id="1455987"/>
    <lineage>
        <taxon>Archaea</taxon>
        <taxon>Nitrososphaerota</taxon>
        <taxon>environmental samples</taxon>
    </lineage>
</organism>
<accession>A0A075G678</accession>
<evidence type="ECO:0008006" key="2">
    <source>
        <dbReference type="Google" id="ProtNLM"/>
    </source>
</evidence>
<dbReference type="EMBL" id="KF900563">
    <property type="protein sequence ID" value="AIE99460.1"/>
    <property type="molecule type" value="Genomic_DNA"/>
</dbReference>
<reference evidence="1" key="1">
    <citation type="journal article" date="2014" name="Genome Biol. Evol.">
        <title>Pangenome evidence for extensive interdomain horizontal transfer affecting lineage core and shell genes in uncultured planktonic thaumarchaeota and euryarchaeota.</title>
        <authorList>
            <person name="Deschamps P."/>
            <person name="Zivanovic Y."/>
            <person name="Moreira D."/>
            <person name="Rodriguez-Valera F."/>
            <person name="Lopez-Garcia P."/>
        </authorList>
    </citation>
    <scope>NUCLEOTIDE SEQUENCE</scope>
</reference>
<name>A0A075G678_9ARCH</name>
<protein>
    <recommendedName>
        <fullName evidence="2">SHOCT domain-containing protein</fullName>
    </recommendedName>
</protein>
<evidence type="ECO:0000313" key="1">
    <source>
        <dbReference type="EMBL" id="AIE99460.1"/>
    </source>
</evidence>
<dbReference type="AlphaFoldDB" id="A0A075G678"/>
<proteinExistence type="predicted"/>
<sequence>MKNIPVDNKSEAHLIKYLKSLPDNKIKQFYDAVEWTPYPVLVIKEFQRRFQPNDDEFVDKLLESVGEAKKKGQKIGRLAKIRGLKLSKQVKTRAKKTVSKKITKAKRMIRTSEDNVELIKKLGELKKAGIINNKEFQAKKKQLLDKI</sequence>